<protein>
    <submittedName>
        <fullName evidence="1">Uncharacterized protein</fullName>
    </submittedName>
</protein>
<keyword evidence="2" id="KW-1185">Reference proteome</keyword>
<evidence type="ECO:0000313" key="1">
    <source>
        <dbReference type="EMBL" id="ATQ67099.1"/>
    </source>
</evidence>
<dbReference type="RefSeq" id="WP_003610474.1">
    <property type="nucleotide sequence ID" value="NZ_ADVE02000001.1"/>
</dbReference>
<proteinExistence type="predicted"/>
<dbReference type="KEGG" id="mtw:CQW49_03750"/>
<name>A0A2D2CWR1_METT3</name>
<accession>A0A2D2CWR1</accession>
<evidence type="ECO:0000313" key="2">
    <source>
        <dbReference type="Proteomes" id="UP000230709"/>
    </source>
</evidence>
<gene>
    <name evidence="1" type="ORF">CQW49_03750</name>
</gene>
<sequence>MWDALGRQHCRMWRSLLEGEIILARDARSDLVKLARRANVDERSLEAIDESVMDELFRVILRRWQGRDEARLNGMALMIAASTLGEIRRAA</sequence>
<organism evidence="1 2">
    <name type="scientific">Methylosinus trichosporium (strain ATCC 35070 / NCIMB 11131 / UNIQEM 75 / OB3b)</name>
    <dbReference type="NCBI Taxonomy" id="595536"/>
    <lineage>
        <taxon>Bacteria</taxon>
        <taxon>Pseudomonadati</taxon>
        <taxon>Pseudomonadota</taxon>
        <taxon>Alphaproteobacteria</taxon>
        <taxon>Hyphomicrobiales</taxon>
        <taxon>Methylocystaceae</taxon>
        <taxon>Methylosinus</taxon>
    </lineage>
</organism>
<dbReference type="AlphaFoldDB" id="A0A2D2CWR1"/>
<dbReference type="Proteomes" id="UP000230709">
    <property type="component" value="Chromosome"/>
</dbReference>
<dbReference type="EMBL" id="CP023737">
    <property type="protein sequence ID" value="ATQ67099.1"/>
    <property type="molecule type" value="Genomic_DNA"/>
</dbReference>
<reference evidence="2" key="1">
    <citation type="submission" date="2017-10" db="EMBL/GenBank/DDBJ databases">
        <title>Completed PacBio SMRT sequence of Methylosinus trichosporium OB3b reveals presence of a third large plasmid.</title>
        <authorList>
            <person name="Charles T.C."/>
            <person name="Lynch M.D.J."/>
            <person name="Heil J.R."/>
            <person name="Cheng J."/>
        </authorList>
    </citation>
    <scope>NUCLEOTIDE SEQUENCE [LARGE SCALE GENOMIC DNA]</scope>
    <source>
        <strain evidence="2">OB3b</strain>
    </source>
</reference>